<feature type="domain" description="HAT C-terminal dimerisation" evidence="1">
    <location>
        <begin position="255"/>
        <end position="336"/>
    </location>
</feature>
<accession>A0A815WS10</accession>
<evidence type="ECO:0000313" key="3">
    <source>
        <dbReference type="EMBL" id="CAF4556290.1"/>
    </source>
</evidence>
<organism evidence="2 4">
    <name type="scientific">Rotaria magnacalcarata</name>
    <dbReference type="NCBI Taxonomy" id="392030"/>
    <lineage>
        <taxon>Eukaryota</taxon>
        <taxon>Metazoa</taxon>
        <taxon>Spiralia</taxon>
        <taxon>Gnathifera</taxon>
        <taxon>Rotifera</taxon>
        <taxon>Eurotatoria</taxon>
        <taxon>Bdelloidea</taxon>
        <taxon>Philodinida</taxon>
        <taxon>Philodinidae</taxon>
        <taxon>Rotaria</taxon>
    </lineage>
</organism>
<dbReference type="OrthoDB" id="10023994at2759"/>
<dbReference type="InterPro" id="IPR012337">
    <property type="entry name" value="RNaseH-like_sf"/>
</dbReference>
<evidence type="ECO:0000259" key="1">
    <source>
        <dbReference type="Pfam" id="PF05699"/>
    </source>
</evidence>
<reference evidence="2" key="1">
    <citation type="submission" date="2021-02" db="EMBL/GenBank/DDBJ databases">
        <authorList>
            <person name="Nowell W R."/>
        </authorList>
    </citation>
    <scope>NUCLEOTIDE SEQUENCE</scope>
</reference>
<comment type="caution">
    <text evidence="2">The sequence shown here is derived from an EMBL/GenBank/DDBJ whole genome shotgun (WGS) entry which is preliminary data.</text>
</comment>
<proteinExistence type="predicted"/>
<dbReference type="EMBL" id="CAJNOW010008772">
    <property type="protein sequence ID" value="CAF1544369.1"/>
    <property type="molecule type" value="Genomic_DNA"/>
</dbReference>
<evidence type="ECO:0000313" key="4">
    <source>
        <dbReference type="Proteomes" id="UP000663834"/>
    </source>
</evidence>
<protein>
    <recommendedName>
        <fullName evidence="1">HAT C-terminal dimerisation domain-containing protein</fullName>
    </recommendedName>
</protein>
<dbReference type="Pfam" id="PF05699">
    <property type="entry name" value="Dimer_Tnp_hAT"/>
    <property type="match status" value="1"/>
</dbReference>
<dbReference type="SUPFAM" id="SSF53098">
    <property type="entry name" value="Ribonuclease H-like"/>
    <property type="match status" value="1"/>
</dbReference>
<dbReference type="Proteomes" id="UP000681720">
    <property type="component" value="Unassembled WGS sequence"/>
</dbReference>
<name>A0A815WS10_9BILA</name>
<sequence length="349" mass="40188">MRKYPLILAYTCVLVFALESRRATKYIMDLTKSQLIDLLLLLAPLNAALHSIQTDETPSLHLVIPFCQKLLQDYSTYFRLVSSAKKKYPLIFNSSFVADYLLNESSGVQFFRQRIHTKLTEMITFDDRHYMAMCLHPALREMDGVSSQLKYTCYDNIMAYLQEKRIDAVSVAIDCATTSNKKRKLLHKFLDEDEDDECNEVLTEISINENNFDTNYDEIDLPRKNDIGRRRLSSASSLSTEFSYRTNYQAPKPDELDEYLESDINSSLVTDNPLHFWSSDIATIKFPVLKCLARKLYSIPATSSGTERLFSYSGIILNNRRQRLSPDQLDNILVIRGARKVLGHIQKSD</sequence>
<dbReference type="GO" id="GO:0046983">
    <property type="term" value="F:protein dimerization activity"/>
    <property type="evidence" value="ECO:0007669"/>
    <property type="project" value="InterPro"/>
</dbReference>
<evidence type="ECO:0000313" key="2">
    <source>
        <dbReference type="EMBL" id="CAF1544369.1"/>
    </source>
</evidence>
<dbReference type="Proteomes" id="UP000663834">
    <property type="component" value="Unassembled WGS sequence"/>
</dbReference>
<dbReference type="EMBL" id="CAJOBJ010094073">
    <property type="protein sequence ID" value="CAF4556290.1"/>
    <property type="molecule type" value="Genomic_DNA"/>
</dbReference>
<dbReference type="InterPro" id="IPR008906">
    <property type="entry name" value="HATC_C_dom"/>
</dbReference>
<gene>
    <name evidence="3" type="ORF">GIL414_LOCUS37057</name>
    <name evidence="2" type="ORF">KQP761_LOCUS17182</name>
</gene>
<dbReference type="AlphaFoldDB" id="A0A815WS10"/>